<sequence length="45" mass="5193">MDLRPSRPLCTKRNFPTKISMKRPSENTFSDGLCRVSKQHQNEAS</sequence>
<organism evidence="1 2">
    <name type="scientific">Neisseria bacilliformis ATCC BAA-1200</name>
    <dbReference type="NCBI Taxonomy" id="888742"/>
    <lineage>
        <taxon>Bacteria</taxon>
        <taxon>Pseudomonadati</taxon>
        <taxon>Pseudomonadota</taxon>
        <taxon>Betaproteobacteria</taxon>
        <taxon>Neisseriales</taxon>
        <taxon>Neisseriaceae</taxon>
        <taxon>Neisseria</taxon>
    </lineage>
</organism>
<protein>
    <submittedName>
        <fullName evidence="1">Uncharacterized protein</fullName>
    </submittedName>
</protein>
<evidence type="ECO:0000313" key="2">
    <source>
        <dbReference type="Proteomes" id="UP000004105"/>
    </source>
</evidence>
<evidence type="ECO:0000313" key="1">
    <source>
        <dbReference type="EMBL" id="EGF11250.1"/>
    </source>
</evidence>
<name>F2BBF1_9NEIS</name>
<dbReference type="HOGENOM" id="CLU_3202375_0_0_4"/>
<dbReference type="EMBL" id="AFAY01000021">
    <property type="protein sequence ID" value="EGF11250.1"/>
    <property type="molecule type" value="Genomic_DNA"/>
</dbReference>
<proteinExistence type="predicted"/>
<dbReference type="AlphaFoldDB" id="F2BBF1"/>
<reference evidence="1 2" key="1">
    <citation type="submission" date="2011-02" db="EMBL/GenBank/DDBJ databases">
        <authorList>
            <person name="Muzny D."/>
            <person name="Qin X."/>
            <person name="Deng J."/>
            <person name="Jiang H."/>
            <person name="Liu Y."/>
            <person name="Qu J."/>
            <person name="Song X.-Z."/>
            <person name="Zhang L."/>
            <person name="Thornton R."/>
            <person name="Coyle M."/>
            <person name="Francisco L."/>
            <person name="Jackson L."/>
            <person name="Javaid M."/>
            <person name="Korchina V."/>
            <person name="Kovar C."/>
            <person name="Mata R."/>
            <person name="Mathew T."/>
            <person name="Ngo R."/>
            <person name="Nguyen L."/>
            <person name="Nguyen N."/>
            <person name="Okwuonu G."/>
            <person name="Ongeri F."/>
            <person name="Pham C."/>
            <person name="Simmons D."/>
            <person name="Wilczek-Boney K."/>
            <person name="Hale W."/>
            <person name="Jakkamsetti A."/>
            <person name="Pham P."/>
            <person name="Ruth R."/>
            <person name="San Lucas F."/>
            <person name="Warren J."/>
            <person name="Zhang J."/>
            <person name="Zhao Z."/>
            <person name="Zhou C."/>
            <person name="Zhu D."/>
            <person name="Lee S."/>
            <person name="Bess C."/>
            <person name="Blankenburg K."/>
            <person name="Forbes L."/>
            <person name="Fu Q."/>
            <person name="Gubbala S."/>
            <person name="Hirani K."/>
            <person name="Jayaseelan J.C."/>
            <person name="Lara F."/>
            <person name="Munidasa M."/>
            <person name="Palculict T."/>
            <person name="Patil S."/>
            <person name="Pu L.-L."/>
            <person name="Saada N."/>
            <person name="Tang L."/>
            <person name="Weissenberger G."/>
            <person name="Zhu Y."/>
            <person name="Hemphill L."/>
            <person name="Shang Y."/>
            <person name="Youmans B."/>
            <person name="Ayvaz T."/>
            <person name="Ross M."/>
            <person name="Santibanez J."/>
            <person name="Aqrawi P."/>
            <person name="Gross S."/>
            <person name="Joshi V."/>
            <person name="Fowler G."/>
            <person name="Nazareth L."/>
            <person name="Reid J."/>
            <person name="Worley K."/>
            <person name="Petrosino J."/>
            <person name="Highlander S."/>
            <person name="Gibbs R."/>
        </authorList>
    </citation>
    <scope>NUCLEOTIDE SEQUENCE [LARGE SCALE GENOMIC DNA]</scope>
    <source>
        <strain evidence="1 2">ATCC BAA-1200</strain>
    </source>
</reference>
<keyword evidence="2" id="KW-1185">Reference proteome</keyword>
<comment type="caution">
    <text evidence="1">The sequence shown here is derived from an EMBL/GenBank/DDBJ whole genome shotgun (WGS) entry which is preliminary data.</text>
</comment>
<gene>
    <name evidence="1" type="ORF">HMPREF9123_1056</name>
</gene>
<accession>F2BBF1</accession>
<dbReference type="Proteomes" id="UP000004105">
    <property type="component" value="Unassembled WGS sequence"/>
</dbReference>